<dbReference type="EMBL" id="DQUR01000054">
    <property type="protein sequence ID" value="HIP88655.1"/>
    <property type="molecule type" value="Genomic_DNA"/>
</dbReference>
<proteinExistence type="predicted"/>
<organism evidence="2 3">
    <name type="scientific">Thermococcus paralvinellae</name>
    <dbReference type="NCBI Taxonomy" id="582419"/>
    <lineage>
        <taxon>Archaea</taxon>
        <taxon>Methanobacteriati</taxon>
        <taxon>Methanobacteriota</taxon>
        <taxon>Thermococci</taxon>
        <taxon>Thermococcales</taxon>
        <taxon>Thermococcaceae</taxon>
        <taxon>Thermococcus</taxon>
    </lineage>
</organism>
<protein>
    <submittedName>
        <fullName evidence="2">Uncharacterized protein</fullName>
    </submittedName>
</protein>
<dbReference type="Proteomes" id="UP000649326">
    <property type="component" value="Unassembled WGS sequence"/>
</dbReference>
<evidence type="ECO:0000313" key="1">
    <source>
        <dbReference type="EMBL" id="HIP75052.1"/>
    </source>
</evidence>
<name>A0A833E1J8_9EURY</name>
<reference evidence="2" key="1">
    <citation type="journal article" date="2020" name="ISME J.">
        <title>Gammaproteobacteria mediating utilization of methyl-, sulfur- and petroleum organic compounds in deep ocean hydrothermal plumes.</title>
        <authorList>
            <person name="Zhou Z."/>
            <person name="Liu Y."/>
            <person name="Pan J."/>
            <person name="Cron B.R."/>
            <person name="Toner B.M."/>
            <person name="Anantharaman K."/>
            <person name="Breier J.A."/>
            <person name="Dick G.J."/>
            <person name="Li M."/>
        </authorList>
    </citation>
    <scope>NUCLEOTIDE SEQUENCE</scope>
    <source>
        <strain evidence="1">SZUA-1451</strain>
        <strain evidence="2">SZUA-1476</strain>
    </source>
</reference>
<dbReference type="EMBL" id="DQUG01000113">
    <property type="protein sequence ID" value="HIP75052.1"/>
    <property type="molecule type" value="Genomic_DNA"/>
</dbReference>
<accession>A0A833E1J8</accession>
<comment type="caution">
    <text evidence="2">The sequence shown here is derived from an EMBL/GenBank/DDBJ whole genome shotgun (WGS) entry which is preliminary data.</text>
</comment>
<evidence type="ECO:0000313" key="2">
    <source>
        <dbReference type="EMBL" id="HIP88655.1"/>
    </source>
</evidence>
<gene>
    <name evidence="1" type="ORF">EYH13_02675</name>
    <name evidence="2" type="ORF">EYH24_01505</name>
</gene>
<dbReference type="AlphaFoldDB" id="A0A833E1J8"/>
<dbReference type="Proteomes" id="UP000653692">
    <property type="component" value="Unassembled WGS sequence"/>
</dbReference>
<evidence type="ECO:0000313" key="3">
    <source>
        <dbReference type="Proteomes" id="UP000653692"/>
    </source>
</evidence>
<sequence length="194" mass="22262">MKCLKQSLNNLKNTIFYAKRPNDVSNNTCDNNCLEKKIVEEFNTLSKGLRANWLSGSGYPDIEILDVSTGTPVGYIEVKATARSDMRSPRDFYVSPGRIVSINLERCPDGRIHFHIEVLPKLTSYKIHGDAPHIMVLVKIYQLQDCSLPKGMPHECKCWKIKEFSIHDLYSLELKTKVEFNTDYHEIITNCPRL</sequence>